<dbReference type="PROSITE" id="PS50043">
    <property type="entry name" value="HTH_LUXR_2"/>
    <property type="match status" value="1"/>
</dbReference>
<dbReference type="InterPro" id="IPR016032">
    <property type="entry name" value="Sig_transdc_resp-reg_C-effctor"/>
</dbReference>
<gene>
    <name evidence="5" type="ORF">Q2T52_03715</name>
</gene>
<dbReference type="Gene3D" id="3.30.450.80">
    <property type="entry name" value="Transcription factor LuxR-like, autoinducer-binding domain"/>
    <property type="match status" value="1"/>
</dbReference>
<protein>
    <submittedName>
        <fullName evidence="5">LuxR family transcriptional regulator</fullName>
    </submittedName>
</protein>
<dbReference type="SUPFAM" id="SSF75516">
    <property type="entry name" value="Pheromone-binding domain of LuxR-like quorum-sensing transcription factors"/>
    <property type="match status" value="1"/>
</dbReference>
<feature type="domain" description="HTH luxR-type" evidence="4">
    <location>
        <begin position="173"/>
        <end position="238"/>
    </location>
</feature>
<dbReference type="PRINTS" id="PR00038">
    <property type="entry name" value="HTHLUXR"/>
</dbReference>
<sequence>MVDAYTSSHLLPARIQEIASLMTQFDVLRFMRRLTEAYGRRTFMVGEVPSQTTLEILGNVIVTNWPSELISLYDQSKFLQTSPVLRRLRNQTTPFQFVTADIASERQDERVKDLLERFGITTGAIFPVADLAGRRAAVALFGEGPQFSVAQMMELGYIAGHLYERLATIRDVDAKINNSLSEREVNCLTWTAAGKTSAEIANILDLSEHTVNHYLNRATKKLVAVNRTQAVAKALRLGIIQ</sequence>
<dbReference type="PANTHER" id="PTHR44688:SF16">
    <property type="entry name" value="DNA-BINDING TRANSCRIPTIONAL ACTIVATOR DEVR_DOSR"/>
    <property type="match status" value="1"/>
</dbReference>
<keyword evidence="2" id="KW-0238">DNA-binding</keyword>
<evidence type="ECO:0000256" key="3">
    <source>
        <dbReference type="ARBA" id="ARBA00023163"/>
    </source>
</evidence>
<dbReference type="Pfam" id="PF03472">
    <property type="entry name" value="Autoind_bind"/>
    <property type="match status" value="1"/>
</dbReference>
<dbReference type="SMART" id="SM00421">
    <property type="entry name" value="HTH_LUXR"/>
    <property type="match status" value="1"/>
</dbReference>
<dbReference type="Proteomes" id="UP001169006">
    <property type="component" value="Unassembled WGS sequence"/>
</dbReference>
<keyword evidence="3" id="KW-0804">Transcription</keyword>
<dbReference type="Pfam" id="PF00196">
    <property type="entry name" value="GerE"/>
    <property type="match status" value="1"/>
</dbReference>
<evidence type="ECO:0000259" key="4">
    <source>
        <dbReference type="PROSITE" id="PS50043"/>
    </source>
</evidence>
<dbReference type="Gene3D" id="1.10.10.10">
    <property type="entry name" value="Winged helix-like DNA-binding domain superfamily/Winged helix DNA-binding domain"/>
    <property type="match status" value="1"/>
</dbReference>
<comment type="caution">
    <text evidence="5">The sequence shown here is derived from an EMBL/GenBank/DDBJ whole genome shotgun (WGS) entry which is preliminary data.</text>
</comment>
<dbReference type="SUPFAM" id="SSF46894">
    <property type="entry name" value="C-terminal effector domain of the bipartite response regulators"/>
    <property type="match status" value="1"/>
</dbReference>
<reference evidence="5" key="2">
    <citation type="submission" date="2023-07" db="EMBL/GenBank/DDBJ databases">
        <authorList>
            <person name="Sun H."/>
        </authorList>
    </citation>
    <scope>NUCLEOTIDE SEQUENCE</scope>
    <source>
        <strain evidence="5">05753</strain>
    </source>
</reference>
<evidence type="ECO:0000313" key="6">
    <source>
        <dbReference type="Proteomes" id="UP001169006"/>
    </source>
</evidence>
<dbReference type="InterPro" id="IPR000792">
    <property type="entry name" value="Tscrpt_reg_LuxR_C"/>
</dbReference>
<accession>A0ABT8SSY7</accession>
<dbReference type="CDD" id="cd06170">
    <property type="entry name" value="LuxR_C_like"/>
    <property type="match status" value="1"/>
</dbReference>
<dbReference type="EMBL" id="JAUKWQ010000001">
    <property type="protein sequence ID" value="MDO1581194.1"/>
    <property type="molecule type" value="Genomic_DNA"/>
</dbReference>
<dbReference type="PANTHER" id="PTHR44688">
    <property type="entry name" value="DNA-BINDING TRANSCRIPTIONAL ACTIVATOR DEVR_DOSR"/>
    <property type="match status" value="1"/>
</dbReference>
<reference evidence="5" key="1">
    <citation type="journal article" date="2015" name="Int. J. Syst. Evol. Microbiol.">
        <title>Rhizobium oryzicola sp. nov., potential plant-growth-promoting endophytic bacteria isolated from rice roots.</title>
        <authorList>
            <person name="Zhang X.X."/>
            <person name="Gao J.S."/>
            <person name="Cao Y.H."/>
            <person name="Sheirdil R.A."/>
            <person name="Wang X.C."/>
            <person name="Zhang L."/>
        </authorList>
    </citation>
    <scope>NUCLEOTIDE SEQUENCE</scope>
    <source>
        <strain evidence="5">05753</strain>
    </source>
</reference>
<proteinExistence type="predicted"/>
<keyword evidence="1" id="KW-0805">Transcription regulation</keyword>
<keyword evidence="6" id="KW-1185">Reference proteome</keyword>
<dbReference type="RefSeq" id="WP_302076022.1">
    <property type="nucleotide sequence ID" value="NZ_JAUKWQ010000001.1"/>
</dbReference>
<dbReference type="PROSITE" id="PS00622">
    <property type="entry name" value="HTH_LUXR_1"/>
    <property type="match status" value="1"/>
</dbReference>
<dbReference type="InterPro" id="IPR036388">
    <property type="entry name" value="WH-like_DNA-bd_sf"/>
</dbReference>
<evidence type="ECO:0000256" key="2">
    <source>
        <dbReference type="ARBA" id="ARBA00023125"/>
    </source>
</evidence>
<organism evidence="5 6">
    <name type="scientific">Rhizobium oryzicola</name>
    <dbReference type="NCBI Taxonomy" id="1232668"/>
    <lineage>
        <taxon>Bacteria</taxon>
        <taxon>Pseudomonadati</taxon>
        <taxon>Pseudomonadota</taxon>
        <taxon>Alphaproteobacteria</taxon>
        <taxon>Hyphomicrobiales</taxon>
        <taxon>Rhizobiaceae</taxon>
        <taxon>Rhizobium/Agrobacterium group</taxon>
        <taxon>Rhizobium</taxon>
    </lineage>
</organism>
<evidence type="ECO:0000313" key="5">
    <source>
        <dbReference type="EMBL" id="MDO1581194.1"/>
    </source>
</evidence>
<evidence type="ECO:0000256" key="1">
    <source>
        <dbReference type="ARBA" id="ARBA00023015"/>
    </source>
</evidence>
<name>A0ABT8SSY7_9HYPH</name>
<dbReference type="InterPro" id="IPR036693">
    <property type="entry name" value="TF_LuxR_autoind-bd_dom_sf"/>
</dbReference>
<dbReference type="InterPro" id="IPR005143">
    <property type="entry name" value="TF_LuxR_autoind-bd_dom"/>
</dbReference>